<comment type="caution">
    <text evidence="9">The sequence shown here is derived from an EMBL/GenBank/DDBJ whole genome shotgun (WGS) entry which is preliminary data.</text>
</comment>
<dbReference type="InterPro" id="IPR009000">
    <property type="entry name" value="Transl_B-barrel_sf"/>
</dbReference>
<proteinExistence type="inferred from homology"/>
<keyword evidence="10" id="KW-1185">Reference proteome</keyword>
<name>A0A371X1N2_9HYPH</name>
<dbReference type="Proteomes" id="UP000264310">
    <property type="component" value="Unassembled WGS sequence"/>
</dbReference>
<dbReference type="NCBIfam" id="TIGR02273">
    <property type="entry name" value="16S_RimM"/>
    <property type="match status" value="1"/>
</dbReference>
<feature type="domain" description="RimM N-terminal" evidence="7">
    <location>
        <begin position="12"/>
        <end position="89"/>
    </location>
</feature>
<gene>
    <name evidence="5 9" type="primary">rimM</name>
    <name evidence="9" type="ORF">DYI37_14485</name>
</gene>
<feature type="region of interest" description="Disordered" evidence="6">
    <location>
        <begin position="172"/>
        <end position="200"/>
    </location>
</feature>
<evidence type="ECO:0000256" key="3">
    <source>
        <dbReference type="ARBA" id="ARBA00022552"/>
    </source>
</evidence>
<evidence type="ECO:0000259" key="7">
    <source>
        <dbReference type="Pfam" id="PF01782"/>
    </source>
</evidence>
<dbReference type="Gene3D" id="2.30.30.240">
    <property type="entry name" value="PRC-barrel domain"/>
    <property type="match status" value="1"/>
</dbReference>
<evidence type="ECO:0000256" key="2">
    <source>
        <dbReference type="ARBA" id="ARBA00022517"/>
    </source>
</evidence>
<organism evidence="9 10">
    <name type="scientific">Fulvimarina endophytica</name>
    <dbReference type="NCBI Taxonomy" id="2293836"/>
    <lineage>
        <taxon>Bacteria</taxon>
        <taxon>Pseudomonadati</taxon>
        <taxon>Pseudomonadota</taxon>
        <taxon>Alphaproteobacteria</taxon>
        <taxon>Hyphomicrobiales</taxon>
        <taxon>Aurantimonadaceae</taxon>
        <taxon>Fulvimarina</taxon>
    </lineage>
</organism>
<comment type="similarity">
    <text evidence="5">Belongs to the RimM family.</text>
</comment>
<accession>A0A371X1N2</accession>
<evidence type="ECO:0000256" key="1">
    <source>
        <dbReference type="ARBA" id="ARBA00022490"/>
    </source>
</evidence>
<dbReference type="GO" id="GO:0005737">
    <property type="term" value="C:cytoplasm"/>
    <property type="evidence" value="ECO:0007669"/>
    <property type="project" value="UniProtKB-SubCell"/>
</dbReference>
<dbReference type="GO" id="GO:0042274">
    <property type="term" value="P:ribosomal small subunit biogenesis"/>
    <property type="evidence" value="ECO:0007669"/>
    <property type="project" value="UniProtKB-UniRule"/>
</dbReference>
<comment type="subunit">
    <text evidence="5">Binds ribosomal protein uS19.</text>
</comment>
<protein>
    <recommendedName>
        <fullName evidence="5">Ribosome maturation factor RimM</fullName>
    </recommendedName>
</protein>
<feature type="domain" description="Ribosome maturation factor RimM PRC barrel" evidence="8">
    <location>
        <begin position="103"/>
        <end position="166"/>
    </location>
</feature>
<dbReference type="PANTHER" id="PTHR33692:SF1">
    <property type="entry name" value="RIBOSOME MATURATION FACTOR RIMM"/>
    <property type="match status" value="1"/>
</dbReference>
<evidence type="ECO:0000313" key="9">
    <source>
        <dbReference type="EMBL" id="RFC63131.1"/>
    </source>
</evidence>
<dbReference type="AlphaFoldDB" id="A0A371X1N2"/>
<dbReference type="Pfam" id="PF01782">
    <property type="entry name" value="RimM"/>
    <property type="match status" value="1"/>
</dbReference>
<dbReference type="GO" id="GO:0005840">
    <property type="term" value="C:ribosome"/>
    <property type="evidence" value="ECO:0007669"/>
    <property type="project" value="InterPro"/>
</dbReference>
<comment type="domain">
    <text evidence="5">The PRC barrel domain binds ribosomal protein uS19.</text>
</comment>
<dbReference type="Pfam" id="PF24986">
    <property type="entry name" value="PRC_RimM"/>
    <property type="match status" value="1"/>
</dbReference>
<comment type="function">
    <text evidence="5">An accessory protein needed during the final step in the assembly of 30S ribosomal subunit, possibly for assembly of the head region. Essential for efficient processing of 16S rRNA. May be needed both before and after RbfA during the maturation of 16S rRNA. It has affinity for free ribosomal 30S subunits but not for 70S ribosomes.</text>
</comment>
<keyword evidence="1 5" id="KW-0963">Cytoplasm</keyword>
<dbReference type="InterPro" id="IPR011961">
    <property type="entry name" value="RimM"/>
</dbReference>
<keyword evidence="3 5" id="KW-0698">rRNA processing</keyword>
<dbReference type="GO" id="GO:0006364">
    <property type="term" value="P:rRNA processing"/>
    <property type="evidence" value="ECO:0007669"/>
    <property type="project" value="UniProtKB-UniRule"/>
</dbReference>
<dbReference type="Gene3D" id="2.40.30.60">
    <property type="entry name" value="RimM"/>
    <property type="match status" value="1"/>
</dbReference>
<feature type="compositionally biased region" description="Acidic residues" evidence="6">
    <location>
        <begin position="174"/>
        <end position="200"/>
    </location>
</feature>
<dbReference type="HAMAP" id="MF_00014">
    <property type="entry name" value="Ribosome_mat_RimM"/>
    <property type="match status" value="1"/>
</dbReference>
<dbReference type="InterPro" id="IPR002676">
    <property type="entry name" value="RimM_N"/>
</dbReference>
<dbReference type="GO" id="GO:0043022">
    <property type="term" value="F:ribosome binding"/>
    <property type="evidence" value="ECO:0007669"/>
    <property type="project" value="InterPro"/>
</dbReference>
<keyword evidence="4 5" id="KW-0143">Chaperone</keyword>
<dbReference type="InterPro" id="IPR011033">
    <property type="entry name" value="PRC_barrel-like_sf"/>
</dbReference>
<dbReference type="SUPFAM" id="SSF50447">
    <property type="entry name" value="Translation proteins"/>
    <property type="match status" value="1"/>
</dbReference>
<evidence type="ECO:0000313" key="10">
    <source>
        <dbReference type="Proteomes" id="UP000264310"/>
    </source>
</evidence>
<dbReference type="InterPro" id="IPR036976">
    <property type="entry name" value="RimM_N_sf"/>
</dbReference>
<keyword evidence="2 5" id="KW-0690">Ribosome biogenesis</keyword>
<comment type="subcellular location">
    <subcellularLocation>
        <location evidence="5">Cytoplasm</location>
    </subcellularLocation>
</comment>
<evidence type="ECO:0000259" key="8">
    <source>
        <dbReference type="Pfam" id="PF24986"/>
    </source>
</evidence>
<dbReference type="PANTHER" id="PTHR33692">
    <property type="entry name" value="RIBOSOME MATURATION FACTOR RIMM"/>
    <property type="match status" value="1"/>
</dbReference>
<evidence type="ECO:0000256" key="5">
    <source>
        <dbReference type="HAMAP-Rule" id="MF_00014"/>
    </source>
</evidence>
<dbReference type="OrthoDB" id="9788191at2"/>
<evidence type="ECO:0000256" key="4">
    <source>
        <dbReference type="ARBA" id="ARBA00023186"/>
    </source>
</evidence>
<sequence length="200" mass="21805">MADMTLENPVLLGIVGGAHGIRGEVRVKSYTENPVDIGAYGPLRDERGNVYTIRQARVQKNVVVVTFEEVRDRNHAERLNGRELFVERALLPEPEEDDEFYLDDLEGLNVETLDGISIGIVSAVHNFGAGDILEVSPEKGSSVMIPFSEAAVPELDLDAGFLRIDPVAAGLAATDEDGDEDEVMPDEGTGADEDDREEPR</sequence>
<dbReference type="EMBL" id="QURL01000005">
    <property type="protein sequence ID" value="RFC63131.1"/>
    <property type="molecule type" value="Genomic_DNA"/>
</dbReference>
<dbReference type="InterPro" id="IPR056792">
    <property type="entry name" value="PRC_RimM"/>
</dbReference>
<reference evidence="9 10" key="1">
    <citation type="submission" date="2018-08" db="EMBL/GenBank/DDBJ databases">
        <title>Fulvimarina sp. 85, whole genome shotgun sequence.</title>
        <authorList>
            <person name="Tuo L."/>
        </authorList>
    </citation>
    <scope>NUCLEOTIDE SEQUENCE [LARGE SCALE GENOMIC DNA]</scope>
    <source>
        <strain evidence="9 10">85</strain>
    </source>
</reference>
<evidence type="ECO:0000256" key="6">
    <source>
        <dbReference type="SAM" id="MobiDB-lite"/>
    </source>
</evidence>
<dbReference type="SUPFAM" id="SSF50346">
    <property type="entry name" value="PRC-barrel domain"/>
    <property type="match status" value="1"/>
</dbReference>